<dbReference type="InterPro" id="IPR036157">
    <property type="entry name" value="dUTPase-like_sf"/>
</dbReference>
<dbReference type="Gene3D" id="2.70.40.10">
    <property type="match status" value="1"/>
</dbReference>
<dbReference type="SUPFAM" id="SSF51283">
    <property type="entry name" value="dUTPase-like"/>
    <property type="match status" value="1"/>
</dbReference>
<gene>
    <name evidence="3" type="primary">gp_22761</name>
</gene>
<dbReference type="KEGG" id="vg:75691931"/>
<keyword evidence="4" id="KW-1185">Reference proteome</keyword>
<protein>
    <submittedName>
        <fullName evidence="3">dUTP diphosphatase</fullName>
    </submittedName>
</protein>
<dbReference type="Pfam" id="PF00692">
    <property type="entry name" value="dUTPase"/>
    <property type="match status" value="1"/>
</dbReference>
<accession>A0AAE7RVC7</accession>
<keyword evidence="1" id="KW-0378">Hydrolase</keyword>
<proteinExistence type="predicted"/>
<organism evidence="3 4">
    <name type="scientific">uncultured phage cr18_1</name>
    <dbReference type="NCBI Taxonomy" id="2986407"/>
    <lineage>
        <taxon>Viruses</taxon>
        <taxon>Duplodnaviria</taxon>
        <taxon>Heunggongvirae</taxon>
        <taxon>Uroviricota</taxon>
        <taxon>Caudoviricetes</taxon>
        <taxon>Crassvirales</taxon>
        <taxon>Steigviridae</taxon>
        <taxon>Asinivirinae</taxon>
        <taxon>Lebriduvirus</taxon>
        <taxon>Lebriduvirus gastrointestinalis</taxon>
    </lineage>
</organism>
<dbReference type="RefSeq" id="YP_010359668.1">
    <property type="nucleotide sequence ID" value="NC_062775.1"/>
</dbReference>
<feature type="domain" description="dUTPase-like" evidence="2">
    <location>
        <begin position="12"/>
        <end position="100"/>
    </location>
</feature>
<dbReference type="GeneID" id="75691931"/>
<reference evidence="3 4" key="1">
    <citation type="submission" date="2021-04" db="EMBL/GenBank/DDBJ databases">
        <authorList>
            <person name="Shkoporov A.N."/>
            <person name="Stockdale S.R."/>
            <person name="Guerin E."/>
            <person name="Ross R.P."/>
            <person name="Hill C."/>
        </authorList>
    </citation>
    <scope>NUCLEOTIDE SEQUENCE [LARGE SCALE GENOMIC DNA]</scope>
    <source>
        <strain evidence="4">cr18_1</strain>
    </source>
</reference>
<dbReference type="Proteomes" id="UP000827799">
    <property type="component" value="Segment"/>
</dbReference>
<evidence type="ECO:0000256" key="1">
    <source>
        <dbReference type="ARBA" id="ARBA00022801"/>
    </source>
</evidence>
<dbReference type="CDD" id="cd07557">
    <property type="entry name" value="trimeric_dUTPase"/>
    <property type="match status" value="1"/>
</dbReference>
<sequence>MPIRVEGDKSDCFDLVLAEDVTLKKGELYVAKLGVAMELPKGMIAKVYSRSSTPSKCNVQIANSIGIIDNTYNGDEDEWKAPLLAIKATTIPKGTRICQFEIVPSQFATAWQKLKWVFSNKVELVQVDHLGNDSRGGIGSTN</sequence>
<evidence type="ECO:0000313" key="3">
    <source>
        <dbReference type="EMBL" id="QWM90096.1"/>
    </source>
</evidence>
<name>A0AAE7RVC7_9CAUD</name>
<evidence type="ECO:0000313" key="4">
    <source>
        <dbReference type="Proteomes" id="UP000827799"/>
    </source>
</evidence>
<evidence type="ECO:0000259" key="2">
    <source>
        <dbReference type="Pfam" id="PF00692"/>
    </source>
</evidence>
<dbReference type="EMBL" id="MZ130485">
    <property type="protein sequence ID" value="QWM90096.1"/>
    <property type="molecule type" value="Genomic_DNA"/>
</dbReference>
<dbReference type="InterPro" id="IPR033704">
    <property type="entry name" value="dUTPase_trimeric"/>
</dbReference>
<dbReference type="GO" id="GO:0016787">
    <property type="term" value="F:hydrolase activity"/>
    <property type="evidence" value="ECO:0007669"/>
    <property type="project" value="UniProtKB-KW"/>
</dbReference>
<dbReference type="InterPro" id="IPR029054">
    <property type="entry name" value="dUTPase-like"/>
</dbReference>